<reference evidence="1" key="1">
    <citation type="submission" date="2023-03" db="EMBL/GenBank/DDBJ databases">
        <title>Massive genome expansion in bonnet fungi (Mycena s.s.) driven by repeated elements and novel gene families across ecological guilds.</title>
        <authorList>
            <consortium name="Lawrence Berkeley National Laboratory"/>
            <person name="Harder C.B."/>
            <person name="Miyauchi S."/>
            <person name="Viragh M."/>
            <person name="Kuo A."/>
            <person name="Thoen E."/>
            <person name="Andreopoulos B."/>
            <person name="Lu D."/>
            <person name="Skrede I."/>
            <person name="Drula E."/>
            <person name="Henrissat B."/>
            <person name="Morin E."/>
            <person name="Kohler A."/>
            <person name="Barry K."/>
            <person name="LaButti K."/>
            <person name="Morin E."/>
            <person name="Salamov A."/>
            <person name="Lipzen A."/>
            <person name="Mereny Z."/>
            <person name="Hegedus B."/>
            <person name="Baldrian P."/>
            <person name="Stursova M."/>
            <person name="Weitz H."/>
            <person name="Taylor A."/>
            <person name="Grigoriev I.V."/>
            <person name="Nagy L.G."/>
            <person name="Martin F."/>
            <person name="Kauserud H."/>
        </authorList>
    </citation>
    <scope>NUCLEOTIDE SEQUENCE</scope>
    <source>
        <strain evidence="1">CBHHK182m</strain>
    </source>
</reference>
<proteinExistence type="predicted"/>
<organism evidence="1 2">
    <name type="scientific">Mycena metata</name>
    <dbReference type="NCBI Taxonomy" id="1033252"/>
    <lineage>
        <taxon>Eukaryota</taxon>
        <taxon>Fungi</taxon>
        <taxon>Dikarya</taxon>
        <taxon>Basidiomycota</taxon>
        <taxon>Agaricomycotina</taxon>
        <taxon>Agaricomycetes</taxon>
        <taxon>Agaricomycetidae</taxon>
        <taxon>Agaricales</taxon>
        <taxon>Marasmiineae</taxon>
        <taxon>Mycenaceae</taxon>
        <taxon>Mycena</taxon>
    </lineage>
</organism>
<evidence type="ECO:0000313" key="1">
    <source>
        <dbReference type="EMBL" id="KAJ7773920.1"/>
    </source>
</evidence>
<dbReference type="Proteomes" id="UP001215598">
    <property type="component" value="Unassembled WGS sequence"/>
</dbReference>
<protein>
    <submittedName>
        <fullName evidence="1">Uncharacterized protein</fullName>
    </submittedName>
</protein>
<dbReference type="EMBL" id="JARKIB010000012">
    <property type="protein sequence ID" value="KAJ7773920.1"/>
    <property type="molecule type" value="Genomic_DNA"/>
</dbReference>
<comment type="caution">
    <text evidence="1">The sequence shown here is derived from an EMBL/GenBank/DDBJ whole genome shotgun (WGS) entry which is preliminary data.</text>
</comment>
<keyword evidence="2" id="KW-1185">Reference proteome</keyword>
<sequence>MHHFFSDTGIQHTYVLHGLGGSRKPQIALEFIKESLFCFSDIFFIDTSTIATIETGLKNIASSALNHLLGVV</sequence>
<gene>
    <name evidence="1" type="ORF">B0H16DRAFT_1510414</name>
</gene>
<evidence type="ECO:0000313" key="2">
    <source>
        <dbReference type="Proteomes" id="UP001215598"/>
    </source>
</evidence>
<dbReference type="AlphaFoldDB" id="A0AAD7JXF1"/>
<accession>A0AAD7JXF1</accession>
<name>A0AAD7JXF1_9AGAR</name>